<keyword evidence="9" id="KW-0249">Electron transport</keyword>
<evidence type="ECO:0000256" key="6">
    <source>
        <dbReference type="ARBA" id="ARBA00022660"/>
    </source>
</evidence>
<dbReference type="InterPro" id="IPR002326">
    <property type="entry name" value="Cyt_c1"/>
</dbReference>
<gene>
    <name evidence="17" type="ORF">IBL25_12625</name>
</gene>
<dbReference type="InterPro" id="IPR009056">
    <property type="entry name" value="Cyt_c-like_dom"/>
</dbReference>
<keyword evidence="11 13" id="KW-0408">Iron</keyword>
<evidence type="ECO:0000256" key="10">
    <source>
        <dbReference type="ARBA" id="ARBA00022989"/>
    </source>
</evidence>
<dbReference type="Proteomes" id="UP000603940">
    <property type="component" value="Unassembled WGS sequence"/>
</dbReference>
<evidence type="ECO:0000313" key="18">
    <source>
        <dbReference type="Proteomes" id="UP000603940"/>
    </source>
</evidence>
<evidence type="ECO:0000256" key="9">
    <source>
        <dbReference type="ARBA" id="ARBA00022982"/>
    </source>
</evidence>
<keyword evidence="4" id="KW-0813">Transport</keyword>
<evidence type="ECO:0000256" key="5">
    <source>
        <dbReference type="ARBA" id="ARBA00022617"/>
    </source>
</evidence>
<dbReference type="Gene3D" id="1.20.5.100">
    <property type="entry name" value="Cytochrome c1, transmembrane anchor, C-terminal"/>
    <property type="match status" value="1"/>
</dbReference>
<dbReference type="Pfam" id="PF02167">
    <property type="entry name" value="Cytochrom_C1"/>
    <property type="match status" value="1"/>
</dbReference>
<dbReference type="PROSITE" id="PS51007">
    <property type="entry name" value="CYTC"/>
    <property type="match status" value="1"/>
</dbReference>
<evidence type="ECO:0000256" key="3">
    <source>
        <dbReference type="ARBA" id="ARBA00016165"/>
    </source>
</evidence>
<evidence type="ECO:0000256" key="8">
    <source>
        <dbReference type="ARBA" id="ARBA00022723"/>
    </source>
</evidence>
<name>A0ABR7R7R7_9PROT</name>
<reference evidence="17 18" key="1">
    <citation type="journal article" date="2009" name="Int. J. Syst. Evol. Microbiol.">
        <title>Transfer of Teichococcus ludipueritiae and Muricoccus roseus to the genus Roseomonas, as Roseomonas ludipueritiae comb. nov. and Roseomonas rosea comb. nov., respectively, and emended description of the genus Roseomonas.</title>
        <authorList>
            <person name="Sanchez-Porro C."/>
            <person name="Gallego V."/>
            <person name="Busse H.J."/>
            <person name="Kampfer P."/>
            <person name="Ventosa A."/>
        </authorList>
    </citation>
    <scope>NUCLEOTIDE SEQUENCE [LARGE SCALE GENOMIC DNA]</scope>
    <source>
        <strain evidence="17 18">DSM 14915</strain>
    </source>
</reference>
<evidence type="ECO:0000259" key="16">
    <source>
        <dbReference type="PROSITE" id="PS51007"/>
    </source>
</evidence>
<keyword evidence="6" id="KW-0679">Respiratory chain</keyword>
<proteinExistence type="inferred from homology"/>
<organism evidence="17 18">
    <name type="scientific">Pseudoroseomonas ludipueritiae</name>
    <dbReference type="NCBI Taxonomy" id="198093"/>
    <lineage>
        <taxon>Bacteria</taxon>
        <taxon>Pseudomonadati</taxon>
        <taxon>Pseudomonadota</taxon>
        <taxon>Alphaproteobacteria</taxon>
        <taxon>Acetobacterales</taxon>
        <taxon>Acetobacteraceae</taxon>
        <taxon>Pseudoroseomonas</taxon>
    </lineage>
</organism>
<comment type="similarity">
    <text evidence="2">Belongs to the cytochrome c family.</text>
</comment>
<evidence type="ECO:0000256" key="2">
    <source>
        <dbReference type="ARBA" id="ARBA00006488"/>
    </source>
</evidence>
<evidence type="ECO:0000256" key="12">
    <source>
        <dbReference type="ARBA" id="ARBA00023136"/>
    </source>
</evidence>
<dbReference type="InterPro" id="IPR021157">
    <property type="entry name" value="Cyt_c1_TM_anchor_C"/>
</dbReference>
<evidence type="ECO:0000256" key="7">
    <source>
        <dbReference type="ARBA" id="ARBA00022692"/>
    </source>
</evidence>
<keyword evidence="5 13" id="KW-0349">Heme</keyword>
<evidence type="ECO:0000256" key="4">
    <source>
        <dbReference type="ARBA" id="ARBA00022448"/>
    </source>
</evidence>
<feature type="domain" description="Cytochrome c" evidence="16">
    <location>
        <begin position="49"/>
        <end position="220"/>
    </location>
</feature>
<evidence type="ECO:0000256" key="1">
    <source>
        <dbReference type="ARBA" id="ARBA00004370"/>
    </source>
</evidence>
<keyword evidence="12 14" id="KW-0472">Membrane</keyword>
<feature type="chain" id="PRO_5047091545" description="Cytochrome c1" evidence="15">
    <location>
        <begin position="26"/>
        <end position="257"/>
    </location>
</feature>
<keyword evidence="7 14" id="KW-0812">Transmembrane</keyword>
<evidence type="ECO:0000313" key="17">
    <source>
        <dbReference type="EMBL" id="MBC9177785.1"/>
    </source>
</evidence>
<evidence type="ECO:0000256" key="13">
    <source>
        <dbReference type="PROSITE-ProRule" id="PRU00433"/>
    </source>
</evidence>
<dbReference type="PRINTS" id="PR00603">
    <property type="entry name" value="CYTOCHROMEC1"/>
</dbReference>
<keyword evidence="18" id="KW-1185">Reference proteome</keyword>
<feature type="transmembrane region" description="Helical" evidence="14">
    <location>
        <begin position="230"/>
        <end position="248"/>
    </location>
</feature>
<keyword evidence="8 13" id="KW-0479">Metal-binding</keyword>
<accession>A0ABR7R7R7</accession>
<dbReference type="PANTHER" id="PTHR10266">
    <property type="entry name" value="CYTOCHROME C1"/>
    <property type="match status" value="1"/>
</dbReference>
<protein>
    <recommendedName>
        <fullName evidence="3">Cytochrome c1</fullName>
    </recommendedName>
</protein>
<dbReference type="SUPFAM" id="SSF81496">
    <property type="entry name" value="Cytochrome c1 subunit of cytochrome bc1 complex (Ubiquinol-cytochrome c reductase), transmembrane anchor"/>
    <property type="match status" value="1"/>
</dbReference>
<feature type="signal peptide" evidence="15">
    <location>
        <begin position="1"/>
        <end position="25"/>
    </location>
</feature>
<dbReference type="EMBL" id="JACTUZ010000050">
    <property type="protein sequence ID" value="MBC9177785.1"/>
    <property type="molecule type" value="Genomic_DNA"/>
</dbReference>
<evidence type="ECO:0000256" key="11">
    <source>
        <dbReference type="ARBA" id="ARBA00023004"/>
    </source>
</evidence>
<dbReference type="SUPFAM" id="SSF46626">
    <property type="entry name" value="Cytochrome c"/>
    <property type="match status" value="1"/>
</dbReference>
<evidence type="ECO:0000256" key="15">
    <source>
        <dbReference type="SAM" id="SignalP"/>
    </source>
</evidence>
<comment type="subcellular location">
    <subcellularLocation>
        <location evidence="1">Membrane</location>
    </subcellularLocation>
</comment>
<comment type="caution">
    <text evidence="17">The sequence shown here is derived from an EMBL/GenBank/DDBJ whole genome shotgun (WGS) entry which is preliminary data.</text>
</comment>
<dbReference type="InterPro" id="IPR036909">
    <property type="entry name" value="Cyt_c-like_dom_sf"/>
</dbReference>
<evidence type="ECO:0000256" key="14">
    <source>
        <dbReference type="SAM" id="Phobius"/>
    </source>
</evidence>
<keyword evidence="10 14" id="KW-1133">Transmembrane helix</keyword>
<dbReference type="PANTHER" id="PTHR10266:SF3">
    <property type="entry name" value="CYTOCHROME C1, HEME PROTEIN, MITOCHONDRIAL"/>
    <property type="match status" value="1"/>
</dbReference>
<keyword evidence="15" id="KW-0732">Signal</keyword>
<sequence length="257" mass="27642">MALRFVKSAALAAAVTLGLATGAVAAEGEIHIPDTKYSFDGPFGTYDRGELQRGFQIYKDVCAACHSMNLLSYRNLRDIGLSADEVTAVAAGVQIQDGPNDNGEMFERPGRASDRFRHPFANTAAARAANNGALPPDLSVITKARVGGADYIHALLVGYEEPPEGVTVMEGMHYNKYFPGHQIAMAPPLSQEGQVTYADGTKATVDQMARDVAAFLTWAAEPELETRRAMGVRVLIFLAILGGLAYAVKRKTWADVH</sequence>
<dbReference type="Gene3D" id="1.10.760.10">
    <property type="entry name" value="Cytochrome c-like domain"/>
    <property type="match status" value="1"/>
</dbReference>
<dbReference type="RefSeq" id="WP_187778903.1">
    <property type="nucleotide sequence ID" value="NZ_JACTUZ010000050.1"/>
</dbReference>